<dbReference type="EMBL" id="BARU01007296">
    <property type="protein sequence ID" value="GAH43724.1"/>
    <property type="molecule type" value="Genomic_DNA"/>
</dbReference>
<feature type="non-terminal residue" evidence="1">
    <location>
        <position position="1"/>
    </location>
</feature>
<proteinExistence type="predicted"/>
<reference evidence="1" key="1">
    <citation type="journal article" date="2014" name="Front. Microbiol.">
        <title>High frequency of phylogenetically diverse reductive dehalogenase-homologous genes in deep subseafloor sedimentary metagenomes.</title>
        <authorList>
            <person name="Kawai M."/>
            <person name="Futagami T."/>
            <person name="Toyoda A."/>
            <person name="Takaki Y."/>
            <person name="Nishi S."/>
            <person name="Hori S."/>
            <person name="Arai W."/>
            <person name="Tsubouchi T."/>
            <person name="Morono Y."/>
            <person name="Uchiyama I."/>
            <person name="Ito T."/>
            <person name="Fujiyama A."/>
            <person name="Inagaki F."/>
            <person name="Takami H."/>
        </authorList>
    </citation>
    <scope>NUCLEOTIDE SEQUENCE</scope>
    <source>
        <strain evidence="1">Expedition CK06-06</strain>
    </source>
</reference>
<sequence length="410" mass="45796">GYSGYVTDALNFATLGNIGGICQELDGTLSNLGDLGLLLSAYDYYSKEKPSESAKSALALACYTKLASMYLGRYGNVFGAAANTGYNLGMYARTWAMNDAEATIYKRYCAYWREQAKMQKQWRGMWVKMWEGAKGDAGLLKILEADGFWKDDFEDARLTKMRNAWALQTWKKDYKTIIARKYFQEHVAGILAAHMKALADEQRDKVIRDAQRFLRGFPRKSITIVATTRVVDDFGNRLSVDASRIAMGIYANGEKIADLPFSTQQTSVKINLKDFLAAVGKAKGDFQVEAFWRHTLKAPRKAPDKLPPLGLDKKTGLVREIIEPFGFNLPGRIRFQSARDGDEFQVGQKGDAKFGKRSYIWLGRIDIDLVAVPVKIRVLDEKGKPMKRASLIGPADLSATTDDNGLAEMP</sequence>
<feature type="non-terminal residue" evidence="1">
    <location>
        <position position="410"/>
    </location>
</feature>
<comment type="caution">
    <text evidence="1">The sequence shown here is derived from an EMBL/GenBank/DDBJ whole genome shotgun (WGS) entry which is preliminary data.</text>
</comment>
<name>X1GQ26_9ZZZZ</name>
<dbReference type="AlphaFoldDB" id="X1GQ26"/>
<evidence type="ECO:0000313" key="1">
    <source>
        <dbReference type="EMBL" id="GAH43724.1"/>
    </source>
</evidence>
<gene>
    <name evidence="1" type="ORF">S03H2_14381</name>
</gene>
<organism evidence="1">
    <name type="scientific">marine sediment metagenome</name>
    <dbReference type="NCBI Taxonomy" id="412755"/>
    <lineage>
        <taxon>unclassified sequences</taxon>
        <taxon>metagenomes</taxon>
        <taxon>ecological metagenomes</taxon>
    </lineage>
</organism>
<accession>X1GQ26</accession>
<protein>
    <submittedName>
        <fullName evidence="1">Uncharacterized protein</fullName>
    </submittedName>
</protein>